<dbReference type="InterPro" id="IPR003915">
    <property type="entry name" value="PKD_2"/>
</dbReference>
<sequence length="603" mass="70462">MGEADHYRVIYGDFHYTTENATRYALLHLILYVVYLACVTKIGHDLIVHDQYFFIKGLRNLLQMPDFKANDKIISFSNVITITDFWDYLQFVVIPLLHGNVNNHSKTHRVIHRTRNLRGHLFLAENLLLGPPRLRQVRVKKDNCEVHSSLFRYFNACYTPYSKINEATDMVYKGTRYYTMDELQAEPIKATLHSYSSGGYVKLLSYEPFESLAIIQRLRSEKWLDRASRLVLLELNMLNLNMDLILSIKLIFEIMTTGIINTKYSSQSFYTSPLNGGYATECSIVIYIINFYYTYIEALRISRIGLRLYFKKFSTYAFLPAIFICYILIYMHISSSFYSAKFKSAMNSNNVDFVPLDHLLYTFSRQQILVGFLAFFSWMGLLAYMDFVPLLRTLGSSIKNAFTDLAAFFIMVFVAFLAFALLGMCLFGKENYNFKNIPSAFLTMIRMTACDFNYFELAQEFPLSASLYFFTYVLFIFFVALNMILVVIVLAYKKATASTAYKPSFLLYYIRKQIFRLTCGLCKPPRYPHNSQENQDDNTFNQERLQQLYITNEFTEIESDLNILHIRLNLIDKLLNRFTNNMDDIIANVKKQKKQQMNNQKTV</sequence>
<dbReference type="GO" id="GO:0005262">
    <property type="term" value="F:calcium channel activity"/>
    <property type="evidence" value="ECO:0007669"/>
    <property type="project" value="TreeGrafter"/>
</dbReference>
<organism evidence="11 12">
    <name type="scientific">Drosophila navojoa</name>
    <name type="common">Fruit fly</name>
    <dbReference type="NCBI Taxonomy" id="7232"/>
    <lineage>
        <taxon>Eukaryota</taxon>
        <taxon>Metazoa</taxon>
        <taxon>Ecdysozoa</taxon>
        <taxon>Arthropoda</taxon>
        <taxon>Hexapoda</taxon>
        <taxon>Insecta</taxon>
        <taxon>Pterygota</taxon>
        <taxon>Neoptera</taxon>
        <taxon>Endopterygota</taxon>
        <taxon>Diptera</taxon>
        <taxon>Brachycera</taxon>
        <taxon>Muscomorpha</taxon>
        <taxon>Ephydroidea</taxon>
        <taxon>Drosophilidae</taxon>
        <taxon>Drosophila</taxon>
    </lineage>
</organism>
<gene>
    <name evidence="11" type="ORF">AWZ03_001999</name>
</gene>
<dbReference type="GO" id="GO:0005509">
    <property type="term" value="F:calcium ion binding"/>
    <property type="evidence" value="ECO:0007669"/>
    <property type="project" value="InterPro"/>
</dbReference>
<dbReference type="InterPro" id="IPR046791">
    <property type="entry name" value="Polycystin_dom"/>
</dbReference>
<evidence type="ECO:0000313" key="12">
    <source>
        <dbReference type="Proteomes" id="UP000295192"/>
    </source>
</evidence>
<evidence type="ECO:0000256" key="2">
    <source>
        <dbReference type="ARBA" id="ARBA00007200"/>
    </source>
</evidence>
<feature type="domain" description="Polycystin" evidence="10">
    <location>
        <begin position="76"/>
        <end position="269"/>
    </location>
</feature>
<proteinExistence type="inferred from homology"/>
<feature type="transmembrane region" description="Helical" evidence="8">
    <location>
        <begin position="313"/>
        <end position="333"/>
    </location>
</feature>
<dbReference type="OrthoDB" id="444119at2759"/>
<feature type="transmembrane region" description="Helical" evidence="8">
    <location>
        <begin position="368"/>
        <end position="385"/>
    </location>
</feature>
<dbReference type="GO" id="GO:0016020">
    <property type="term" value="C:membrane"/>
    <property type="evidence" value="ECO:0007669"/>
    <property type="project" value="UniProtKB-SubCell"/>
</dbReference>
<keyword evidence="4 8" id="KW-1133">Transmembrane helix</keyword>
<dbReference type="STRING" id="7232.A0A484BRW2"/>
<keyword evidence="3 8" id="KW-0812">Transmembrane</keyword>
<reference evidence="11 12" key="1">
    <citation type="journal article" date="2019" name="J. Hered.">
        <title>An Improved Genome Assembly for Drosophila navojoa, the Basal Species in the mojavensis Cluster.</title>
        <authorList>
            <person name="Vanderlinde T."/>
            <person name="Dupim E.G."/>
            <person name="Nazario-Yepiz N.O."/>
            <person name="Carvalho A.B."/>
        </authorList>
    </citation>
    <scope>NUCLEOTIDE SEQUENCE [LARGE SCALE GENOMIC DNA]</scope>
    <source>
        <strain evidence="11">Navoj_Jal97</strain>
        <tissue evidence="11">Whole organism</tissue>
    </source>
</reference>
<keyword evidence="5 8" id="KW-0472">Membrane</keyword>
<evidence type="ECO:0000313" key="11">
    <source>
        <dbReference type="EMBL" id="TDG51539.1"/>
    </source>
</evidence>
<keyword evidence="12" id="KW-1185">Reference proteome</keyword>
<feature type="transmembrane region" description="Helical" evidence="8">
    <location>
        <begin position="274"/>
        <end position="293"/>
    </location>
</feature>
<evidence type="ECO:0000256" key="5">
    <source>
        <dbReference type="ARBA" id="ARBA00023136"/>
    </source>
</evidence>
<feature type="transmembrane region" description="Helical" evidence="8">
    <location>
        <begin position="244"/>
        <end position="262"/>
    </location>
</feature>
<dbReference type="PANTHER" id="PTHR10877:SF183">
    <property type="entry name" value="AT14535P-RELATED"/>
    <property type="match status" value="1"/>
</dbReference>
<dbReference type="Pfam" id="PF08016">
    <property type="entry name" value="PKD_channel"/>
    <property type="match status" value="1"/>
</dbReference>
<dbReference type="Proteomes" id="UP000295192">
    <property type="component" value="Unassembled WGS sequence"/>
</dbReference>
<dbReference type="InterPro" id="IPR013122">
    <property type="entry name" value="PKD1_2_channel"/>
</dbReference>
<dbReference type="GO" id="GO:0050982">
    <property type="term" value="P:detection of mechanical stimulus"/>
    <property type="evidence" value="ECO:0007669"/>
    <property type="project" value="TreeGrafter"/>
</dbReference>
<protein>
    <submittedName>
        <fullName evidence="11">Uncharacterized protein</fullName>
    </submittedName>
</protein>
<feature type="disulfide bond" evidence="7">
    <location>
        <begin position="144"/>
        <end position="157"/>
    </location>
</feature>
<keyword evidence="6" id="KW-0325">Glycoprotein</keyword>
<evidence type="ECO:0000256" key="7">
    <source>
        <dbReference type="PIRSR" id="PIRSR603915-2"/>
    </source>
</evidence>
<dbReference type="PRINTS" id="PR01433">
    <property type="entry name" value="POLYCYSTIN2"/>
</dbReference>
<comment type="subcellular location">
    <subcellularLocation>
        <location evidence="1">Membrane</location>
        <topology evidence="1">Multi-pass membrane protein</topology>
    </subcellularLocation>
</comment>
<dbReference type="InterPro" id="IPR051223">
    <property type="entry name" value="Polycystin"/>
</dbReference>
<evidence type="ECO:0000256" key="8">
    <source>
        <dbReference type="SAM" id="Phobius"/>
    </source>
</evidence>
<dbReference type="OMA" id="MVDFWKF"/>
<evidence type="ECO:0000256" key="1">
    <source>
        <dbReference type="ARBA" id="ARBA00004141"/>
    </source>
</evidence>
<comment type="similarity">
    <text evidence="2">Belongs to the polycystin family.</text>
</comment>
<evidence type="ECO:0000256" key="4">
    <source>
        <dbReference type="ARBA" id="ARBA00022989"/>
    </source>
</evidence>
<feature type="domain" description="Polycystin cation channel PKD1/PKD2" evidence="9">
    <location>
        <begin position="281"/>
        <end position="494"/>
    </location>
</feature>
<evidence type="ECO:0000259" key="10">
    <source>
        <dbReference type="Pfam" id="PF20519"/>
    </source>
</evidence>
<dbReference type="PANTHER" id="PTHR10877">
    <property type="entry name" value="POLYCYSTIN FAMILY MEMBER"/>
    <property type="match status" value="1"/>
</dbReference>
<feature type="transmembrane region" description="Helical" evidence="8">
    <location>
        <begin position="405"/>
        <end position="427"/>
    </location>
</feature>
<dbReference type="AlphaFoldDB" id="A0A484BRW2"/>
<feature type="transmembrane region" description="Helical" evidence="8">
    <location>
        <begin position="467"/>
        <end position="492"/>
    </location>
</feature>
<dbReference type="Gene3D" id="1.10.287.70">
    <property type="match status" value="1"/>
</dbReference>
<name>A0A484BRW2_DRONA</name>
<dbReference type="Pfam" id="PF20519">
    <property type="entry name" value="Polycystin_dom"/>
    <property type="match status" value="1"/>
</dbReference>
<comment type="caution">
    <text evidence="11">The sequence shown here is derived from an EMBL/GenBank/DDBJ whole genome shotgun (WGS) entry which is preliminary data.</text>
</comment>
<evidence type="ECO:0000256" key="3">
    <source>
        <dbReference type="ARBA" id="ARBA00022692"/>
    </source>
</evidence>
<evidence type="ECO:0000256" key="6">
    <source>
        <dbReference type="ARBA" id="ARBA00023180"/>
    </source>
</evidence>
<accession>A0A484BRW2</accession>
<evidence type="ECO:0000259" key="9">
    <source>
        <dbReference type="Pfam" id="PF08016"/>
    </source>
</evidence>
<dbReference type="KEGG" id="dnv:108654077"/>
<dbReference type="EMBL" id="LSRL02000008">
    <property type="protein sequence ID" value="TDG51539.1"/>
    <property type="molecule type" value="Genomic_DNA"/>
</dbReference>